<organism evidence="2 3">
    <name type="scientific">Amycolatopsis oliviviridis</name>
    <dbReference type="NCBI Taxonomy" id="1471590"/>
    <lineage>
        <taxon>Bacteria</taxon>
        <taxon>Bacillati</taxon>
        <taxon>Actinomycetota</taxon>
        <taxon>Actinomycetes</taxon>
        <taxon>Pseudonocardiales</taxon>
        <taxon>Pseudonocardiaceae</taxon>
        <taxon>Amycolatopsis</taxon>
    </lineage>
</organism>
<dbReference type="EMBL" id="BNAY01000008">
    <property type="protein sequence ID" value="GHH30275.1"/>
    <property type="molecule type" value="Genomic_DNA"/>
</dbReference>
<feature type="region of interest" description="Disordered" evidence="1">
    <location>
        <begin position="1"/>
        <end position="32"/>
    </location>
</feature>
<dbReference type="Proteomes" id="UP000635387">
    <property type="component" value="Unassembled WGS sequence"/>
</dbReference>
<protein>
    <submittedName>
        <fullName evidence="2">Uncharacterized protein</fullName>
    </submittedName>
</protein>
<evidence type="ECO:0000256" key="1">
    <source>
        <dbReference type="SAM" id="MobiDB-lite"/>
    </source>
</evidence>
<name>A0ABQ3M6C8_9PSEU</name>
<sequence length="136" mass="15235">MRGVAEPDQGQPQQRRPREIEPRRPVLFGQFPHGRLGPVEVGKIDLTPRQVHLLGDDLHGLARFPLPETGAERGVPGKQRLPGRAQPGRVHRSVQIQDPMTNVDVGPFAVVNRVEEQSGLQGRQRPDFLNPRLVHH</sequence>
<reference evidence="3" key="1">
    <citation type="journal article" date="2019" name="Int. J. Syst. Evol. Microbiol.">
        <title>The Global Catalogue of Microorganisms (GCM) 10K type strain sequencing project: providing services to taxonomists for standard genome sequencing and annotation.</title>
        <authorList>
            <consortium name="The Broad Institute Genomics Platform"/>
            <consortium name="The Broad Institute Genome Sequencing Center for Infectious Disease"/>
            <person name="Wu L."/>
            <person name="Ma J."/>
        </authorList>
    </citation>
    <scope>NUCLEOTIDE SEQUENCE [LARGE SCALE GENOMIC DNA]</scope>
    <source>
        <strain evidence="3">CGMCC 4.7683</strain>
    </source>
</reference>
<proteinExistence type="predicted"/>
<keyword evidence="3" id="KW-1185">Reference proteome</keyword>
<feature type="compositionally biased region" description="Low complexity" evidence="1">
    <location>
        <begin position="1"/>
        <end position="14"/>
    </location>
</feature>
<evidence type="ECO:0000313" key="3">
    <source>
        <dbReference type="Proteomes" id="UP000635387"/>
    </source>
</evidence>
<gene>
    <name evidence="2" type="ORF">GCM10017790_63770</name>
</gene>
<feature type="region of interest" description="Disordered" evidence="1">
    <location>
        <begin position="116"/>
        <end position="136"/>
    </location>
</feature>
<accession>A0ABQ3M6C8</accession>
<comment type="caution">
    <text evidence="2">The sequence shown here is derived from an EMBL/GenBank/DDBJ whole genome shotgun (WGS) entry which is preliminary data.</text>
</comment>
<evidence type="ECO:0000313" key="2">
    <source>
        <dbReference type="EMBL" id="GHH30275.1"/>
    </source>
</evidence>
<feature type="region of interest" description="Disordered" evidence="1">
    <location>
        <begin position="68"/>
        <end position="91"/>
    </location>
</feature>